<name>A0A6J7MRP8_9ZZZZ</name>
<accession>A0A6J7MRP8</accession>
<evidence type="ECO:0000259" key="5">
    <source>
        <dbReference type="Pfam" id="PF00296"/>
    </source>
</evidence>
<keyword evidence="3" id="KW-0560">Oxidoreductase</keyword>
<sequence>MRIGLALPQYDYSVAGESPLTFATLLHYAQAAESYGYDSLWLSDHLFLDIKKYGGTSEPQGAFEPIATLAALARLVPRVRLGTLVLCEALRPPTIAAKALSTLDRIADGRLDVGLGAGYYEPEYAAIGMDLPSPSDRVQRLREATEIIVALLSGENLTYSGDFFSCTDAHLDPPAQQKPRPPVFIGGKGDKVLATVADVADGWNTCWVWKPEDYRARANVLDRACESIDRDPKSVVRSIGLYALVGENESDLAARFERLRAATPAGVLDSVSLDQWRQGRLVGTAEQVREQAAVWAELGVETIILGAGALPFQVGALEDVAALSEALKDI</sequence>
<evidence type="ECO:0000313" key="6">
    <source>
        <dbReference type="EMBL" id="CAB4715008.1"/>
    </source>
</evidence>
<evidence type="ECO:0000313" key="7">
    <source>
        <dbReference type="EMBL" id="CAB4981832.1"/>
    </source>
</evidence>
<proteinExistence type="predicted"/>
<evidence type="ECO:0000313" key="8">
    <source>
        <dbReference type="EMBL" id="CAB5021725.1"/>
    </source>
</evidence>
<dbReference type="SUPFAM" id="SSF51679">
    <property type="entry name" value="Bacterial luciferase-like"/>
    <property type="match status" value="1"/>
</dbReference>
<dbReference type="PANTHER" id="PTHR42847">
    <property type="entry name" value="ALKANESULFONATE MONOOXYGENASE"/>
    <property type="match status" value="1"/>
</dbReference>
<dbReference type="PANTHER" id="PTHR42847:SF4">
    <property type="entry name" value="ALKANESULFONATE MONOOXYGENASE-RELATED"/>
    <property type="match status" value="1"/>
</dbReference>
<dbReference type="EMBL" id="CAFBOF010000028">
    <property type="protein sequence ID" value="CAB4981832.1"/>
    <property type="molecule type" value="Genomic_DNA"/>
</dbReference>
<dbReference type="Gene3D" id="3.20.20.30">
    <property type="entry name" value="Luciferase-like domain"/>
    <property type="match status" value="1"/>
</dbReference>
<evidence type="ECO:0000256" key="2">
    <source>
        <dbReference type="ARBA" id="ARBA00022643"/>
    </source>
</evidence>
<gene>
    <name evidence="6" type="ORF">UFOPK2683_00221</name>
    <name evidence="7" type="ORF">UFOPK3897_01161</name>
    <name evidence="8" type="ORF">UFOPK4121_00704</name>
</gene>
<dbReference type="InterPro" id="IPR036661">
    <property type="entry name" value="Luciferase-like_sf"/>
</dbReference>
<reference evidence="7" key="1">
    <citation type="submission" date="2020-05" db="EMBL/GenBank/DDBJ databases">
        <authorList>
            <person name="Chiriac C."/>
            <person name="Salcher M."/>
            <person name="Ghai R."/>
            <person name="Kavagutti S V."/>
        </authorList>
    </citation>
    <scope>NUCLEOTIDE SEQUENCE</scope>
</reference>
<dbReference type="GO" id="GO:0046306">
    <property type="term" value="P:alkanesulfonate catabolic process"/>
    <property type="evidence" value="ECO:0007669"/>
    <property type="project" value="TreeGrafter"/>
</dbReference>
<evidence type="ECO:0000256" key="3">
    <source>
        <dbReference type="ARBA" id="ARBA00023002"/>
    </source>
</evidence>
<organism evidence="7">
    <name type="scientific">freshwater metagenome</name>
    <dbReference type="NCBI Taxonomy" id="449393"/>
    <lineage>
        <taxon>unclassified sequences</taxon>
        <taxon>metagenomes</taxon>
        <taxon>ecological metagenomes</taxon>
    </lineage>
</organism>
<dbReference type="AlphaFoldDB" id="A0A6J7MRP8"/>
<protein>
    <submittedName>
        <fullName evidence="7">Unannotated protein</fullName>
    </submittedName>
</protein>
<dbReference type="InterPro" id="IPR050172">
    <property type="entry name" value="SsuD_RutA_monooxygenase"/>
</dbReference>
<feature type="domain" description="Luciferase-like" evidence="5">
    <location>
        <begin position="18"/>
        <end position="301"/>
    </location>
</feature>
<keyword evidence="1" id="KW-0285">Flavoprotein</keyword>
<dbReference type="EMBL" id="CAEZYK010000007">
    <property type="protein sequence ID" value="CAB4715008.1"/>
    <property type="molecule type" value="Genomic_DNA"/>
</dbReference>
<keyword evidence="2" id="KW-0288">FMN</keyword>
<dbReference type="Pfam" id="PF00296">
    <property type="entry name" value="Bac_luciferase"/>
    <property type="match status" value="1"/>
</dbReference>
<dbReference type="GO" id="GO:0008726">
    <property type="term" value="F:alkanesulfonate monooxygenase activity"/>
    <property type="evidence" value="ECO:0007669"/>
    <property type="project" value="TreeGrafter"/>
</dbReference>
<evidence type="ECO:0000256" key="1">
    <source>
        <dbReference type="ARBA" id="ARBA00022630"/>
    </source>
</evidence>
<keyword evidence="4" id="KW-0503">Monooxygenase</keyword>
<dbReference type="InterPro" id="IPR011251">
    <property type="entry name" value="Luciferase-like_dom"/>
</dbReference>
<evidence type="ECO:0000256" key="4">
    <source>
        <dbReference type="ARBA" id="ARBA00023033"/>
    </source>
</evidence>
<dbReference type="EMBL" id="CAFBPQ010000016">
    <property type="protein sequence ID" value="CAB5021725.1"/>
    <property type="molecule type" value="Genomic_DNA"/>
</dbReference>